<comment type="similarity">
    <text evidence="8">Belongs to the Mrp/NBP35 ATP-binding proteins family. NUBP1/NBP35 subfamily.</text>
</comment>
<feature type="binding site" evidence="8">
    <location>
        <position position="12"/>
    </location>
    <ligand>
        <name>[4Fe-4S] cluster</name>
        <dbReference type="ChEBI" id="CHEBI:49883"/>
        <label>1</label>
    </ligand>
</feature>
<dbReference type="PANTHER" id="PTHR23264">
    <property type="entry name" value="NUCLEOTIDE-BINDING PROTEIN NBP35 YEAST -RELATED"/>
    <property type="match status" value="1"/>
</dbReference>
<feature type="binding site" evidence="8">
    <location>
        <begin position="66"/>
        <end position="73"/>
    </location>
    <ligand>
        <name>ATP</name>
        <dbReference type="ChEBI" id="CHEBI:30616"/>
    </ligand>
</feature>
<dbReference type="Proteomes" id="UP001431209">
    <property type="component" value="Unassembled WGS sequence"/>
</dbReference>
<keyword evidence="6 8" id="KW-0408">Iron</keyword>
<keyword evidence="11" id="KW-1185">Reference proteome</keyword>
<dbReference type="GO" id="GO:0051539">
    <property type="term" value="F:4 iron, 4 sulfur cluster binding"/>
    <property type="evidence" value="ECO:0007669"/>
    <property type="project" value="UniProtKB-UniRule"/>
</dbReference>
<evidence type="ECO:0000313" key="10">
    <source>
        <dbReference type="EMBL" id="KAL0487527.1"/>
    </source>
</evidence>
<evidence type="ECO:0000256" key="8">
    <source>
        <dbReference type="HAMAP-Rule" id="MF_03038"/>
    </source>
</evidence>
<comment type="subunit">
    <text evidence="8">Heterotetramer of 2 NUBP1 and 2 NUBP2 chains.</text>
</comment>
<evidence type="ECO:0000313" key="11">
    <source>
        <dbReference type="Proteomes" id="UP001431209"/>
    </source>
</evidence>
<comment type="function">
    <text evidence="8">Component of the cytosolic iron-sulfur (Fe/S) protein assembly (CIA) machinery. Required for maturation of extramitochondrial Fe-S proteins. The NUBP1-NUBP2 heterotetramer forms a Fe-S scaffold complex, mediating the de novo assembly of an Fe-S cluster and its transfer to target apoproteins.</text>
</comment>
<dbReference type="Gene3D" id="3.40.50.300">
    <property type="entry name" value="P-loop containing nucleotide triphosphate hydrolases"/>
    <property type="match status" value="1"/>
</dbReference>
<comment type="subcellular location">
    <subcellularLocation>
        <location evidence="8">Cytoplasm</location>
    </subcellularLocation>
</comment>
<organism evidence="10 11">
    <name type="scientific">Acrasis kona</name>
    <dbReference type="NCBI Taxonomy" id="1008807"/>
    <lineage>
        <taxon>Eukaryota</taxon>
        <taxon>Discoba</taxon>
        <taxon>Heterolobosea</taxon>
        <taxon>Tetramitia</taxon>
        <taxon>Eutetramitia</taxon>
        <taxon>Acrasidae</taxon>
        <taxon>Acrasis</taxon>
    </lineage>
</organism>
<feature type="binding site" evidence="8">
    <location>
        <position position="26"/>
    </location>
    <ligand>
        <name>[4Fe-4S] cluster</name>
        <dbReference type="ChEBI" id="CHEBI:49883"/>
        <label>1</label>
    </ligand>
</feature>
<dbReference type="GO" id="GO:0005524">
    <property type="term" value="F:ATP binding"/>
    <property type="evidence" value="ECO:0007669"/>
    <property type="project" value="UniProtKB-KW"/>
</dbReference>
<keyword evidence="4 8" id="KW-0547">Nucleotide-binding</keyword>
<keyword evidence="3 8" id="KW-0479">Metal-binding</keyword>
<keyword evidence="5 8" id="KW-0067">ATP-binding</keyword>
<dbReference type="CDD" id="cd02037">
    <property type="entry name" value="Mrp_NBP35"/>
    <property type="match status" value="1"/>
</dbReference>
<reference evidence="10 11" key="1">
    <citation type="submission" date="2024-03" db="EMBL/GenBank/DDBJ databases">
        <title>The Acrasis kona genome and developmental transcriptomes reveal deep origins of eukaryotic multicellular pathways.</title>
        <authorList>
            <person name="Sheikh S."/>
            <person name="Fu C.-J."/>
            <person name="Brown M.W."/>
            <person name="Baldauf S.L."/>
        </authorList>
    </citation>
    <scope>NUCLEOTIDE SEQUENCE [LARGE SCALE GENOMIC DNA]</scope>
    <source>
        <strain evidence="10 11">ATCC MYA-3509</strain>
    </source>
</reference>
<dbReference type="InterPro" id="IPR019591">
    <property type="entry name" value="Mrp/NBP35_ATP-bd"/>
</dbReference>
<dbReference type="GO" id="GO:0005829">
    <property type="term" value="C:cytosol"/>
    <property type="evidence" value="ECO:0007669"/>
    <property type="project" value="TreeGrafter"/>
</dbReference>
<accession>A0AAW2ZDV4</accession>
<evidence type="ECO:0000256" key="6">
    <source>
        <dbReference type="ARBA" id="ARBA00023004"/>
    </source>
</evidence>
<evidence type="ECO:0000256" key="5">
    <source>
        <dbReference type="ARBA" id="ARBA00022840"/>
    </source>
</evidence>
<feature type="region of interest" description="Disordered" evidence="9">
    <location>
        <begin position="1"/>
        <end position="27"/>
    </location>
</feature>
<feature type="binding site" evidence="8">
    <location>
        <position position="29"/>
    </location>
    <ligand>
        <name>[4Fe-4S] cluster</name>
        <dbReference type="ChEBI" id="CHEBI:49883"/>
        <label>1</label>
    </ligand>
</feature>
<dbReference type="AlphaFoldDB" id="A0AAW2ZDV4"/>
<gene>
    <name evidence="10" type="ORF">AKO1_008635</name>
</gene>
<protein>
    <recommendedName>
        <fullName evidence="8">Cytosolic Fe-S cluster assembly factor NUBP1 homolog</fullName>
    </recommendedName>
</protein>
<comment type="cofactor">
    <cofactor evidence="8">
        <name>[4Fe-4S] cluster</name>
        <dbReference type="ChEBI" id="CHEBI:49883"/>
    </cofactor>
    <text evidence="8">Binds 4 [4Fe-4S] clusters per heterotetramer. Contains two stable clusters in the N-termini of NUBP1 and two labile, bridging clusters between subunits of the NUBP1-NUBP2 heterotetramer.</text>
</comment>
<feature type="binding site" evidence="8">
    <location>
        <position position="265"/>
    </location>
    <ligand>
        <name>[4Fe-4S] cluster</name>
        <dbReference type="ChEBI" id="CHEBI:49883"/>
        <label>2</label>
        <note>ligand shared with heterodimeric partner</note>
    </ligand>
</feature>
<dbReference type="Pfam" id="PF10609">
    <property type="entry name" value="ParA"/>
    <property type="match status" value="2"/>
</dbReference>
<keyword evidence="1 8" id="KW-0004">4Fe-4S</keyword>
<feature type="binding site" evidence="8">
    <location>
        <position position="262"/>
    </location>
    <ligand>
        <name>[4Fe-4S] cluster</name>
        <dbReference type="ChEBI" id="CHEBI:49883"/>
        <label>2</label>
        <note>ligand shared with heterodimeric partner</note>
    </ligand>
</feature>
<name>A0AAW2ZDV4_9EUKA</name>
<sequence>MSDAPVDANSTCVGPKSEQAGKASSCEGCPSQLLCASGEGRKEDPAVNQIKDAMRIVKHKFLVLSGKGGVGKSTFSSQLALALSLNDKIISKARQGQAAMDEDEDEDMNVTQVGVLDIDLCGPSIPRMFGLESQQLHQSNLGWSPAYYKDNLAVVSIGFMLPNADDPVIWRGPKKNGLIKQFLRDVYWGDSLDYLVIDTPPGTSDEHITVVQYLREADLDGAIVITTPQDVSCADVRRELSFCKKVNIPVIGVVENMSGFVCPNCKNETKIFKPSKSGGGEKLAEQFGVPFLGRIPLDPRVMNACENGKSIIEEMPDSPASQALLEIVQKVKNQTNHLHQNKTF</sequence>
<proteinExistence type="inferred from homology"/>
<dbReference type="GO" id="GO:0140663">
    <property type="term" value="F:ATP-dependent FeS chaperone activity"/>
    <property type="evidence" value="ECO:0007669"/>
    <property type="project" value="InterPro"/>
</dbReference>
<evidence type="ECO:0000256" key="7">
    <source>
        <dbReference type="ARBA" id="ARBA00023014"/>
    </source>
</evidence>
<dbReference type="PANTHER" id="PTHR23264:SF19">
    <property type="entry name" value="CYTOSOLIC FE-S CLUSTER ASSEMBLY FACTOR NUBP2"/>
    <property type="match status" value="1"/>
</dbReference>
<evidence type="ECO:0000256" key="9">
    <source>
        <dbReference type="SAM" id="MobiDB-lite"/>
    </source>
</evidence>
<dbReference type="HAMAP" id="MF_03038">
    <property type="entry name" value="NUBP1"/>
    <property type="match status" value="1"/>
</dbReference>
<comment type="caution">
    <text evidence="10">The sequence shown here is derived from an EMBL/GenBank/DDBJ whole genome shotgun (WGS) entry which is preliminary data.</text>
</comment>
<dbReference type="FunFam" id="3.40.50.300:FF:002304">
    <property type="entry name" value="Nucleotide binding protein 2"/>
    <property type="match status" value="1"/>
</dbReference>
<evidence type="ECO:0000256" key="2">
    <source>
        <dbReference type="ARBA" id="ARBA00022490"/>
    </source>
</evidence>
<dbReference type="GO" id="GO:0016226">
    <property type="term" value="P:iron-sulfur cluster assembly"/>
    <property type="evidence" value="ECO:0007669"/>
    <property type="project" value="UniProtKB-UniRule"/>
</dbReference>
<dbReference type="InterPro" id="IPR028601">
    <property type="entry name" value="NUBP1/Nbp35"/>
</dbReference>
<dbReference type="InterPro" id="IPR027417">
    <property type="entry name" value="P-loop_NTPase"/>
</dbReference>
<keyword evidence="2 8" id="KW-0963">Cytoplasm</keyword>
<keyword evidence="7 8" id="KW-0411">Iron-sulfur</keyword>
<evidence type="ECO:0000256" key="3">
    <source>
        <dbReference type="ARBA" id="ARBA00022723"/>
    </source>
</evidence>
<evidence type="ECO:0000256" key="1">
    <source>
        <dbReference type="ARBA" id="ARBA00022485"/>
    </source>
</evidence>
<dbReference type="InterPro" id="IPR033756">
    <property type="entry name" value="YlxH/NBP35"/>
</dbReference>
<dbReference type="EMBL" id="JAOPGA020001347">
    <property type="protein sequence ID" value="KAL0487527.1"/>
    <property type="molecule type" value="Genomic_DNA"/>
</dbReference>
<dbReference type="HAMAP" id="MF_02040">
    <property type="entry name" value="Mrp_NBP35"/>
    <property type="match status" value="1"/>
</dbReference>
<evidence type="ECO:0000256" key="4">
    <source>
        <dbReference type="ARBA" id="ARBA00022741"/>
    </source>
</evidence>
<feature type="binding site" evidence="8">
    <location>
        <position position="35"/>
    </location>
    <ligand>
        <name>[4Fe-4S] cluster</name>
        <dbReference type="ChEBI" id="CHEBI:49883"/>
        <label>1</label>
    </ligand>
</feature>
<dbReference type="SUPFAM" id="SSF52540">
    <property type="entry name" value="P-loop containing nucleoside triphosphate hydrolases"/>
    <property type="match status" value="1"/>
</dbReference>
<dbReference type="GO" id="GO:0046872">
    <property type="term" value="F:metal ion binding"/>
    <property type="evidence" value="ECO:0007669"/>
    <property type="project" value="UniProtKB-KW"/>
</dbReference>